<evidence type="ECO:0000313" key="1">
    <source>
        <dbReference type="EMBL" id="VFK41075.1"/>
    </source>
</evidence>
<sequence length="31" mass="3542">MRPSVGKASIRDDYRIFIEFDNGERGALDNV</sequence>
<reference evidence="1" key="1">
    <citation type="submission" date="2019-02" db="EMBL/GenBank/DDBJ databases">
        <authorList>
            <person name="Gruber-Vodicka R. H."/>
            <person name="Seah K. B. B."/>
        </authorList>
    </citation>
    <scope>NUCLEOTIDE SEQUENCE</scope>
    <source>
        <strain evidence="2">BECK_BZ123</strain>
        <strain evidence="1">BECK_BZ125</strain>
        <strain evidence="3">BECK_BZ126</strain>
    </source>
</reference>
<accession>A0A450YHY0</accession>
<proteinExistence type="predicted"/>
<dbReference type="AlphaFoldDB" id="A0A450YHY0"/>
<dbReference type="EMBL" id="CAADFS010000037">
    <property type="protein sequence ID" value="VFK46905.1"/>
    <property type="molecule type" value="Genomic_DNA"/>
</dbReference>
<evidence type="ECO:0000313" key="2">
    <source>
        <dbReference type="EMBL" id="VFK46905.1"/>
    </source>
</evidence>
<evidence type="ECO:0000313" key="3">
    <source>
        <dbReference type="EMBL" id="VFK55551.1"/>
    </source>
</evidence>
<name>A0A450YHY0_9GAMM</name>
<protein>
    <submittedName>
        <fullName evidence="1">Uncharacterized protein</fullName>
    </submittedName>
</protein>
<dbReference type="EMBL" id="CAADFW010000007">
    <property type="protein sequence ID" value="VFK55551.1"/>
    <property type="molecule type" value="Genomic_DNA"/>
</dbReference>
<organism evidence="1">
    <name type="scientific">Candidatus Kentrum sp. TC</name>
    <dbReference type="NCBI Taxonomy" id="2126339"/>
    <lineage>
        <taxon>Bacteria</taxon>
        <taxon>Pseudomonadati</taxon>
        <taxon>Pseudomonadota</taxon>
        <taxon>Gammaproteobacteria</taxon>
        <taxon>Candidatus Kentrum</taxon>
    </lineage>
</organism>
<gene>
    <name evidence="2" type="ORF">BECKTC1821D_GA0114238_103721</name>
    <name evidence="1" type="ORF">BECKTC1821E_GA0114239_100952</name>
    <name evidence="3" type="ORF">BECKTC1821F_GA0114240_100722</name>
</gene>
<dbReference type="EMBL" id="CAADFT010000009">
    <property type="protein sequence ID" value="VFK41075.1"/>
    <property type="molecule type" value="Genomic_DNA"/>
</dbReference>